<keyword evidence="1" id="KW-0853">WD repeat</keyword>
<dbReference type="SUPFAM" id="SSF50978">
    <property type="entry name" value="WD40 repeat-like"/>
    <property type="match status" value="1"/>
</dbReference>
<dbReference type="PANTHER" id="PTHR46042:SF1">
    <property type="entry name" value="DIPHTHINE METHYLTRANSFERASE"/>
    <property type="match status" value="1"/>
</dbReference>
<reference evidence="5" key="1">
    <citation type="journal article" date="2023" name="Mol. Phylogenet. Evol.">
        <title>Genome-scale phylogeny and comparative genomics of the fungal order Sordariales.</title>
        <authorList>
            <person name="Hensen N."/>
            <person name="Bonometti L."/>
            <person name="Westerberg I."/>
            <person name="Brannstrom I.O."/>
            <person name="Guillou S."/>
            <person name="Cros-Aarteil S."/>
            <person name="Calhoun S."/>
            <person name="Haridas S."/>
            <person name="Kuo A."/>
            <person name="Mondo S."/>
            <person name="Pangilinan J."/>
            <person name="Riley R."/>
            <person name="LaButti K."/>
            <person name="Andreopoulos B."/>
            <person name="Lipzen A."/>
            <person name="Chen C."/>
            <person name="Yan M."/>
            <person name="Daum C."/>
            <person name="Ng V."/>
            <person name="Clum A."/>
            <person name="Steindorff A."/>
            <person name="Ohm R.A."/>
            <person name="Martin F."/>
            <person name="Silar P."/>
            <person name="Natvig D.O."/>
            <person name="Lalanne C."/>
            <person name="Gautier V."/>
            <person name="Ament-Velasquez S.L."/>
            <person name="Kruys A."/>
            <person name="Hutchinson M.I."/>
            <person name="Powell A.J."/>
            <person name="Barry K."/>
            <person name="Miller A.N."/>
            <person name="Grigoriev I.V."/>
            <person name="Debuchy R."/>
            <person name="Gladieux P."/>
            <person name="Hiltunen Thoren M."/>
            <person name="Johannesson H."/>
        </authorList>
    </citation>
    <scope>NUCLEOTIDE SEQUENCE</scope>
    <source>
        <strain evidence="5">CBS 508.74</strain>
    </source>
</reference>
<dbReference type="InterPro" id="IPR052415">
    <property type="entry name" value="Diphthine_MTase"/>
</dbReference>
<organism evidence="5 6">
    <name type="scientific">Canariomyces notabilis</name>
    <dbReference type="NCBI Taxonomy" id="2074819"/>
    <lineage>
        <taxon>Eukaryota</taxon>
        <taxon>Fungi</taxon>
        <taxon>Dikarya</taxon>
        <taxon>Ascomycota</taxon>
        <taxon>Pezizomycotina</taxon>
        <taxon>Sordariomycetes</taxon>
        <taxon>Sordariomycetidae</taxon>
        <taxon>Sordariales</taxon>
        <taxon>Chaetomiaceae</taxon>
        <taxon>Canariomyces</taxon>
    </lineage>
</organism>
<evidence type="ECO:0008006" key="7">
    <source>
        <dbReference type="Google" id="ProtNLM"/>
    </source>
</evidence>
<evidence type="ECO:0000256" key="4">
    <source>
        <dbReference type="SAM" id="MobiDB-lite"/>
    </source>
</evidence>
<keyword evidence="2" id="KW-0677">Repeat</keyword>
<dbReference type="GO" id="GO:0005737">
    <property type="term" value="C:cytoplasm"/>
    <property type="evidence" value="ECO:0007669"/>
    <property type="project" value="TreeGrafter"/>
</dbReference>
<dbReference type="InterPro" id="IPR036322">
    <property type="entry name" value="WD40_repeat_dom_sf"/>
</dbReference>
<sequence length="447" mass="49093">MDNSSQLVRPLKSLGLHLPPSCIEFCPAFPSYFLVGTYCLEPETPNLGSEGAESDANAEAQSETEEDSRRRKQPQSRNGSIIVFQLLSGDVTPLQTIPQPSAILDLRFNPNDGSRDVCAVVSSTATLALFRLSPGPSEGQQQHQQPLKHVATMDLAALSRGAIGPPPDGTEILFLSFCWHPSRPDLAAVTTSTGHVYIVHIPILDEGNSWELRPEPVITHMLETWCAAISPAATIPSDSKQQSEDGGRQGGAEVVEKEAVFRVYSGGDDSMLRFTTCRWGREGLLTDTISPRDSRGHDAGATAILPLFIEEQDGIQHELVVTGSYDERIRLFAIPLRIGGGKAKNLAESSLGGGVWRLKLIDLDRRAQPDYSWRARILASCMHAGVRIVELTGTAASEYHFRVLCRFEEHKSMNYGSDYQPGWRDKLSVVSTSFYDNLLCLWEFASP</sequence>
<keyword evidence="6" id="KW-1185">Reference proteome</keyword>
<accession>A0AAN6QDJ3</accession>
<comment type="caution">
    <text evidence="5">The sequence shown here is derived from an EMBL/GenBank/DDBJ whole genome shotgun (WGS) entry which is preliminary data.</text>
</comment>
<feature type="region of interest" description="Disordered" evidence="4">
    <location>
        <begin position="46"/>
        <end position="76"/>
    </location>
</feature>
<evidence type="ECO:0000313" key="6">
    <source>
        <dbReference type="Proteomes" id="UP001302812"/>
    </source>
</evidence>
<name>A0AAN6QDJ3_9PEZI</name>
<evidence type="ECO:0000256" key="2">
    <source>
        <dbReference type="ARBA" id="ARBA00022737"/>
    </source>
</evidence>
<protein>
    <recommendedName>
        <fullName evidence="7">Diphthine methyltransferase</fullName>
    </recommendedName>
</protein>
<dbReference type="GeneID" id="89943046"/>
<dbReference type="Gene3D" id="2.130.10.10">
    <property type="entry name" value="YVTN repeat-like/Quinoprotein amine dehydrogenase"/>
    <property type="match status" value="1"/>
</dbReference>
<dbReference type="GO" id="GO:0061685">
    <property type="term" value="F:diphthine methylesterase activity"/>
    <property type="evidence" value="ECO:0007669"/>
    <property type="project" value="TreeGrafter"/>
</dbReference>
<dbReference type="InterPro" id="IPR015943">
    <property type="entry name" value="WD40/YVTN_repeat-like_dom_sf"/>
</dbReference>
<dbReference type="GO" id="GO:0017183">
    <property type="term" value="P:protein histidyl modification to diphthamide"/>
    <property type="evidence" value="ECO:0007669"/>
    <property type="project" value="TreeGrafter"/>
</dbReference>
<dbReference type="EMBL" id="MU853365">
    <property type="protein sequence ID" value="KAK4108159.1"/>
    <property type="molecule type" value="Genomic_DNA"/>
</dbReference>
<dbReference type="PANTHER" id="PTHR46042">
    <property type="entry name" value="DIPHTHINE METHYLTRANSFERASE"/>
    <property type="match status" value="1"/>
</dbReference>
<proteinExistence type="predicted"/>
<dbReference type="AlphaFoldDB" id="A0AAN6QDJ3"/>
<evidence type="ECO:0000256" key="1">
    <source>
        <dbReference type="ARBA" id="ARBA00022574"/>
    </source>
</evidence>
<dbReference type="Proteomes" id="UP001302812">
    <property type="component" value="Unassembled WGS sequence"/>
</dbReference>
<comment type="pathway">
    <text evidence="3">Protein modification.</text>
</comment>
<gene>
    <name evidence="5" type="ORF">N656DRAFT_839931</name>
</gene>
<evidence type="ECO:0000313" key="5">
    <source>
        <dbReference type="EMBL" id="KAK4108159.1"/>
    </source>
</evidence>
<evidence type="ECO:0000256" key="3">
    <source>
        <dbReference type="ARBA" id="ARBA00043952"/>
    </source>
</evidence>
<dbReference type="RefSeq" id="XP_064665729.1">
    <property type="nucleotide sequence ID" value="XM_064818920.1"/>
</dbReference>
<reference evidence="5" key="2">
    <citation type="submission" date="2023-05" db="EMBL/GenBank/DDBJ databases">
        <authorList>
            <consortium name="Lawrence Berkeley National Laboratory"/>
            <person name="Steindorff A."/>
            <person name="Hensen N."/>
            <person name="Bonometti L."/>
            <person name="Westerberg I."/>
            <person name="Brannstrom I.O."/>
            <person name="Guillou S."/>
            <person name="Cros-Aarteil S."/>
            <person name="Calhoun S."/>
            <person name="Haridas S."/>
            <person name="Kuo A."/>
            <person name="Mondo S."/>
            <person name="Pangilinan J."/>
            <person name="Riley R."/>
            <person name="Labutti K."/>
            <person name="Andreopoulos B."/>
            <person name="Lipzen A."/>
            <person name="Chen C."/>
            <person name="Yanf M."/>
            <person name="Daum C."/>
            <person name="Ng V."/>
            <person name="Clum A."/>
            <person name="Ohm R."/>
            <person name="Martin F."/>
            <person name="Silar P."/>
            <person name="Natvig D."/>
            <person name="Lalanne C."/>
            <person name="Gautier V."/>
            <person name="Ament-Velasquez S.L."/>
            <person name="Kruys A."/>
            <person name="Hutchinson M.I."/>
            <person name="Powell A.J."/>
            <person name="Barry K."/>
            <person name="Miller A.N."/>
            <person name="Grigoriev I.V."/>
            <person name="Debuchy R."/>
            <person name="Gladieux P."/>
            <person name="Thoren M.H."/>
            <person name="Johannesson H."/>
        </authorList>
    </citation>
    <scope>NUCLEOTIDE SEQUENCE</scope>
    <source>
        <strain evidence="5">CBS 508.74</strain>
    </source>
</reference>